<dbReference type="GO" id="GO:0005829">
    <property type="term" value="C:cytosol"/>
    <property type="evidence" value="ECO:0007669"/>
    <property type="project" value="TreeGrafter"/>
</dbReference>
<dbReference type="InterPro" id="IPR008928">
    <property type="entry name" value="6-hairpin_glycosidase_sf"/>
</dbReference>
<dbReference type="PANTHER" id="PTHR12143:SF39">
    <property type="entry name" value="SECRETED PROTEIN"/>
    <property type="match status" value="1"/>
</dbReference>
<dbReference type="Proteomes" id="UP000740926">
    <property type="component" value="Unassembled WGS sequence"/>
</dbReference>
<dbReference type="InterPro" id="IPR050883">
    <property type="entry name" value="PNGase"/>
</dbReference>
<dbReference type="AlphaFoldDB" id="A0A9P6Y0L8"/>
<feature type="domain" description="Glycosyl hydrolase family 92" evidence="1">
    <location>
        <begin position="9"/>
        <end position="165"/>
    </location>
</feature>
<dbReference type="GO" id="GO:0005975">
    <property type="term" value="P:carbohydrate metabolic process"/>
    <property type="evidence" value="ECO:0007669"/>
    <property type="project" value="InterPro"/>
</dbReference>
<organism evidence="2 3">
    <name type="scientific">Rhizopus delemar</name>
    <dbReference type="NCBI Taxonomy" id="936053"/>
    <lineage>
        <taxon>Eukaryota</taxon>
        <taxon>Fungi</taxon>
        <taxon>Fungi incertae sedis</taxon>
        <taxon>Mucoromycota</taxon>
        <taxon>Mucoromycotina</taxon>
        <taxon>Mucoromycetes</taxon>
        <taxon>Mucorales</taxon>
        <taxon>Mucorineae</taxon>
        <taxon>Rhizopodaceae</taxon>
        <taxon>Rhizopus</taxon>
    </lineage>
</organism>
<proteinExistence type="predicted"/>
<dbReference type="Gene3D" id="1.20.1050.60">
    <property type="entry name" value="alpha-1,2-mannosidase"/>
    <property type="match status" value="1"/>
</dbReference>
<sequence>MQGGALLGFDRMRALSQQAWREQLGRVRVQGGNADDRAVFYSAVYHALLQPMTGNDADGRYRGYDDGIHRADGWTYYEYFSLWDTYRAQNQWLALTRPDVARDIGRTLLAIDEQGGWLPRWGYANFETNIMTGDPVTPFMVDLWRFGALKGRESQAWDALRRNAFGKGR</sequence>
<dbReference type="SUPFAM" id="SSF48208">
    <property type="entry name" value="Six-hairpin glycosidases"/>
    <property type="match status" value="1"/>
</dbReference>
<dbReference type="EMBL" id="JAANIU010007830">
    <property type="protein sequence ID" value="KAG1536591.1"/>
    <property type="molecule type" value="Genomic_DNA"/>
</dbReference>
<keyword evidence="3" id="KW-1185">Reference proteome</keyword>
<dbReference type="GO" id="GO:0000224">
    <property type="term" value="F:peptide-N4-(N-acetyl-beta-glucosaminyl)asparagine amidase activity"/>
    <property type="evidence" value="ECO:0007669"/>
    <property type="project" value="TreeGrafter"/>
</dbReference>
<dbReference type="Pfam" id="PF07971">
    <property type="entry name" value="Glyco_hydro_92"/>
    <property type="match status" value="1"/>
</dbReference>
<evidence type="ECO:0000259" key="1">
    <source>
        <dbReference type="Pfam" id="PF07971"/>
    </source>
</evidence>
<protein>
    <recommendedName>
        <fullName evidence="1">Glycosyl hydrolase family 92 domain-containing protein</fullName>
    </recommendedName>
</protein>
<evidence type="ECO:0000313" key="3">
    <source>
        <dbReference type="Proteomes" id="UP000740926"/>
    </source>
</evidence>
<name>A0A9P6Y0L8_9FUNG</name>
<comment type="caution">
    <text evidence="2">The sequence shown here is derived from an EMBL/GenBank/DDBJ whole genome shotgun (WGS) entry which is preliminary data.</text>
</comment>
<dbReference type="InterPro" id="IPR012939">
    <property type="entry name" value="Glyco_hydro_92"/>
</dbReference>
<dbReference type="GO" id="GO:0006516">
    <property type="term" value="P:glycoprotein catabolic process"/>
    <property type="evidence" value="ECO:0007669"/>
    <property type="project" value="TreeGrafter"/>
</dbReference>
<evidence type="ECO:0000313" key="2">
    <source>
        <dbReference type="EMBL" id="KAG1536591.1"/>
    </source>
</evidence>
<gene>
    <name evidence="2" type="ORF">G6F50_015028</name>
</gene>
<accession>A0A9P6Y0L8</accession>
<dbReference type="PANTHER" id="PTHR12143">
    <property type="entry name" value="PEPTIDE N-GLYCANASE PNGASE -RELATED"/>
    <property type="match status" value="1"/>
</dbReference>
<reference evidence="2 3" key="1">
    <citation type="journal article" date="2020" name="Microb. Genom.">
        <title>Genetic diversity of clinical and environmental Mucorales isolates obtained from an investigation of mucormycosis cases among solid organ transplant recipients.</title>
        <authorList>
            <person name="Nguyen M.H."/>
            <person name="Kaul D."/>
            <person name="Muto C."/>
            <person name="Cheng S.J."/>
            <person name="Richter R.A."/>
            <person name="Bruno V.M."/>
            <person name="Liu G."/>
            <person name="Beyhan S."/>
            <person name="Sundermann A.J."/>
            <person name="Mounaud S."/>
            <person name="Pasculle A.W."/>
            <person name="Nierman W.C."/>
            <person name="Driscoll E."/>
            <person name="Cumbie R."/>
            <person name="Clancy C.J."/>
            <person name="Dupont C.L."/>
        </authorList>
    </citation>
    <scope>NUCLEOTIDE SEQUENCE [LARGE SCALE GENOMIC DNA]</scope>
    <source>
        <strain evidence="2 3">GL24</strain>
    </source>
</reference>